<evidence type="ECO:0008006" key="2">
    <source>
        <dbReference type="Google" id="ProtNLM"/>
    </source>
</evidence>
<proteinExistence type="predicted"/>
<protein>
    <recommendedName>
        <fullName evidence="2">Histidine kinase/HSP90-like ATPase domain-containing protein</fullName>
    </recommendedName>
</protein>
<organism evidence="1">
    <name type="scientific">marine sediment metagenome</name>
    <dbReference type="NCBI Taxonomy" id="412755"/>
    <lineage>
        <taxon>unclassified sequences</taxon>
        <taxon>metagenomes</taxon>
        <taxon>ecological metagenomes</taxon>
    </lineage>
</organism>
<feature type="non-terminal residue" evidence="1">
    <location>
        <position position="67"/>
    </location>
</feature>
<sequence>MMNKEKELKNRRRPQVIEAHEFLEITHDFTDPKDAIREAISNAIDWGATEINVIITEDRTRPDEELV</sequence>
<dbReference type="SUPFAM" id="SSF55874">
    <property type="entry name" value="ATPase domain of HSP90 chaperone/DNA topoisomerase II/histidine kinase"/>
    <property type="match status" value="1"/>
</dbReference>
<comment type="caution">
    <text evidence="1">The sequence shown here is derived from an EMBL/GenBank/DDBJ whole genome shotgun (WGS) entry which is preliminary data.</text>
</comment>
<name>X1EF95_9ZZZZ</name>
<reference evidence="1" key="1">
    <citation type="journal article" date="2014" name="Front. Microbiol.">
        <title>High frequency of phylogenetically diverse reductive dehalogenase-homologous genes in deep subseafloor sedimentary metagenomes.</title>
        <authorList>
            <person name="Kawai M."/>
            <person name="Futagami T."/>
            <person name="Toyoda A."/>
            <person name="Takaki Y."/>
            <person name="Nishi S."/>
            <person name="Hori S."/>
            <person name="Arai W."/>
            <person name="Tsubouchi T."/>
            <person name="Morono Y."/>
            <person name="Uchiyama I."/>
            <person name="Ito T."/>
            <person name="Fujiyama A."/>
            <person name="Inagaki F."/>
            <person name="Takami H."/>
        </authorList>
    </citation>
    <scope>NUCLEOTIDE SEQUENCE</scope>
    <source>
        <strain evidence="1">Expedition CK06-06</strain>
    </source>
</reference>
<dbReference type="AlphaFoldDB" id="X1EF95"/>
<dbReference type="InterPro" id="IPR036890">
    <property type="entry name" value="HATPase_C_sf"/>
</dbReference>
<dbReference type="Gene3D" id="3.30.565.10">
    <property type="entry name" value="Histidine kinase-like ATPase, C-terminal domain"/>
    <property type="match status" value="1"/>
</dbReference>
<evidence type="ECO:0000313" key="1">
    <source>
        <dbReference type="EMBL" id="GAH15824.1"/>
    </source>
</evidence>
<dbReference type="EMBL" id="BART01034233">
    <property type="protein sequence ID" value="GAH15824.1"/>
    <property type="molecule type" value="Genomic_DNA"/>
</dbReference>
<accession>X1EF95</accession>
<gene>
    <name evidence="1" type="ORF">S01H4_58579</name>
</gene>